<evidence type="ECO:0000313" key="3">
    <source>
        <dbReference type="Proteomes" id="UP000198859"/>
    </source>
</evidence>
<organism evidence="2 3">
    <name type="scientific">Nocardioides scoriae</name>
    <dbReference type="NCBI Taxonomy" id="642780"/>
    <lineage>
        <taxon>Bacteria</taxon>
        <taxon>Bacillati</taxon>
        <taxon>Actinomycetota</taxon>
        <taxon>Actinomycetes</taxon>
        <taxon>Propionibacteriales</taxon>
        <taxon>Nocardioidaceae</taxon>
        <taxon>Nocardioides</taxon>
    </lineage>
</organism>
<proteinExistence type="predicted"/>
<dbReference type="Pfam" id="PF13338">
    <property type="entry name" value="AbiEi_4"/>
    <property type="match status" value="1"/>
</dbReference>
<feature type="domain" description="AbiEi antitoxin N-terminal" evidence="1">
    <location>
        <begin position="3"/>
        <end position="49"/>
    </location>
</feature>
<dbReference type="OrthoDB" id="5143202at2"/>
<protein>
    <submittedName>
        <fullName evidence="2">Transcriptional regulator, AbiEi antitoxin, Type IV TA system</fullName>
    </submittedName>
</protein>
<keyword evidence="3" id="KW-1185">Reference proteome</keyword>
<dbReference type="EMBL" id="LT629757">
    <property type="protein sequence ID" value="SDS82653.1"/>
    <property type="molecule type" value="Genomic_DNA"/>
</dbReference>
<name>A0A1H1VD93_9ACTN</name>
<dbReference type="Proteomes" id="UP000198859">
    <property type="component" value="Chromosome I"/>
</dbReference>
<evidence type="ECO:0000313" key="2">
    <source>
        <dbReference type="EMBL" id="SDS82653.1"/>
    </source>
</evidence>
<dbReference type="AlphaFoldDB" id="A0A1H1VD93"/>
<reference evidence="3" key="1">
    <citation type="submission" date="2016-10" db="EMBL/GenBank/DDBJ databases">
        <authorList>
            <person name="Varghese N."/>
            <person name="Submissions S."/>
        </authorList>
    </citation>
    <scope>NUCLEOTIDE SEQUENCE [LARGE SCALE GENOMIC DNA]</scope>
    <source>
        <strain evidence="3">DSM 22127</strain>
    </source>
</reference>
<accession>A0A1H1VD93</accession>
<dbReference type="SUPFAM" id="SSF52980">
    <property type="entry name" value="Restriction endonuclease-like"/>
    <property type="match status" value="1"/>
</dbReference>
<gene>
    <name evidence="2" type="ORF">SAMN04488570_2793</name>
</gene>
<sequence length="316" mass="35548">MDDLLALLLGRHCCFLRRDALAAGLGDKALRRLVRGGLLHRIRHGAYTLREHWDGLSETERHLLVARCVLRTAGTEVALSHTSAAVAHGAPVWGLSLDDVHLVRLDHRSGRREAGVRQHRSPVEEHDVVALDGMRVTSPARTCLDITTISGVEVALGVVDHLLNTEKVTKRLLLQRCAELVRCPGSLTTELTFRLADPGAESLGETRLRFRCWRAGLPRPVSQFEITEDGRTVYRLDLAWPQHRVWVEFDGREKYLKFRRPGESIIDAVLREKRREEDIARRTGWRCLRVTWADLARPDQLVARIAAVLAGGPVHA</sequence>
<evidence type="ECO:0000259" key="1">
    <source>
        <dbReference type="Pfam" id="PF13338"/>
    </source>
</evidence>
<dbReference type="RefSeq" id="WP_091730767.1">
    <property type="nucleotide sequence ID" value="NZ_LT629757.1"/>
</dbReference>
<dbReference type="STRING" id="642780.SAMN04488570_2793"/>
<dbReference type="InterPro" id="IPR011335">
    <property type="entry name" value="Restrct_endonuc-II-like"/>
</dbReference>
<dbReference type="InterPro" id="IPR025159">
    <property type="entry name" value="AbiEi_N"/>
</dbReference>